<keyword evidence="1" id="KW-1133">Transmembrane helix</keyword>
<reference evidence="2 3" key="1">
    <citation type="submission" date="2024-02" db="EMBL/GenBank/DDBJ databases">
        <title>Characterization of antibiotic resistant novel bacterial strains and their environmental applications.</title>
        <authorList>
            <person name="Manzoor S."/>
            <person name="Abbas S."/>
            <person name="Arshad M."/>
            <person name="Li W.J."/>
            <person name="Ahmed I."/>
        </authorList>
    </citation>
    <scope>NUCLEOTIDE SEQUENCE [LARGE SCALE GENOMIC DNA]</scope>
    <source>
        <strain evidence="2 3">KACC 15558</strain>
    </source>
</reference>
<keyword evidence="1" id="KW-0472">Membrane</keyword>
<protein>
    <submittedName>
        <fullName evidence="2">Uncharacterized protein</fullName>
    </submittedName>
</protein>
<comment type="caution">
    <text evidence="2">The sequence shown here is derived from an EMBL/GenBank/DDBJ whole genome shotgun (WGS) entry which is preliminary data.</text>
</comment>
<keyword evidence="3" id="KW-1185">Reference proteome</keyword>
<gene>
    <name evidence="2" type="ORF">KACC15558_33490</name>
</gene>
<feature type="transmembrane region" description="Helical" evidence="1">
    <location>
        <begin position="5"/>
        <end position="24"/>
    </location>
</feature>
<sequence>MRDRIVGLVCGVVGSAVIGVGAFWMSIPALILAAVLAVLPIALCVRGNDDASPQRPWHRWVVAVLIGAAAVAAVVSAFRIAPLWPAVFILMGAGYYGLGILLLGRRRVVTPGRSSGQGRV</sequence>
<accession>A0ABP9U7P6</accession>
<evidence type="ECO:0000256" key="1">
    <source>
        <dbReference type="SAM" id="Phobius"/>
    </source>
</evidence>
<evidence type="ECO:0000313" key="2">
    <source>
        <dbReference type="EMBL" id="GAA5342308.1"/>
    </source>
</evidence>
<proteinExistence type="predicted"/>
<feature type="transmembrane region" description="Helical" evidence="1">
    <location>
        <begin position="60"/>
        <end position="78"/>
    </location>
</feature>
<keyword evidence="1" id="KW-0812">Transmembrane</keyword>
<organism evidence="2 3">
    <name type="scientific">Brevibacterium ammoniilyticum</name>
    <dbReference type="NCBI Taxonomy" id="1046555"/>
    <lineage>
        <taxon>Bacteria</taxon>
        <taxon>Bacillati</taxon>
        <taxon>Actinomycetota</taxon>
        <taxon>Actinomycetes</taxon>
        <taxon>Micrococcales</taxon>
        <taxon>Brevibacteriaceae</taxon>
        <taxon>Brevibacterium</taxon>
    </lineage>
</organism>
<dbReference type="Proteomes" id="UP001498935">
    <property type="component" value="Unassembled WGS sequence"/>
</dbReference>
<evidence type="ECO:0000313" key="3">
    <source>
        <dbReference type="Proteomes" id="UP001498935"/>
    </source>
</evidence>
<feature type="transmembrane region" description="Helical" evidence="1">
    <location>
        <begin position="84"/>
        <end position="104"/>
    </location>
</feature>
<dbReference type="RefSeq" id="WP_342039070.1">
    <property type="nucleotide sequence ID" value="NZ_BAABBK010000022.1"/>
</dbReference>
<feature type="transmembrane region" description="Helical" evidence="1">
    <location>
        <begin position="30"/>
        <end position="48"/>
    </location>
</feature>
<name>A0ABP9U7P6_9MICO</name>
<dbReference type="EMBL" id="BAABNP010000022">
    <property type="protein sequence ID" value="GAA5342308.1"/>
    <property type="molecule type" value="Genomic_DNA"/>
</dbReference>